<accession>A0A8J3CJC8</accession>
<dbReference type="EMBL" id="BMZG01000017">
    <property type="protein sequence ID" value="GHA79809.1"/>
    <property type="molecule type" value="Genomic_DNA"/>
</dbReference>
<gene>
    <name evidence="1" type="ORF">GCM10009007_20920</name>
</gene>
<organism evidence="1 2">
    <name type="scientific">Formosimonas limnophila</name>
    <dbReference type="NCBI Taxonomy" id="1384487"/>
    <lineage>
        <taxon>Bacteria</taxon>
        <taxon>Pseudomonadati</taxon>
        <taxon>Pseudomonadota</taxon>
        <taxon>Betaproteobacteria</taxon>
        <taxon>Burkholderiales</taxon>
        <taxon>Burkholderiaceae</taxon>
        <taxon>Formosimonas</taxon>
    </lineage>
</organism>
<name>A0A8J3CJC8_9BURK</name>
<dbReference type="InterPro" id="IPR026365">
    <property type="entry name" value="BcepMu_gp16"/>
</dbReference>
<protein>
    <submittedName>
        <fullName evidence="1">DNA-binding protein</fullName>
    </submittedName>
</protein>
<dbReference type="GO" id="GO:0003677">
    <property type="term" value="F:DNA binding"/>
    <property type="evidence" value="ECO:0007669"/>
    <property type="project" value="UniProtKB-KW"/>
</dbReference>
<keyword evidence="2" id="KW-1185">Reference proteome</keyword>
<comment type="caution">
    <text evidence="1">The sequence shown here is derived from an EMBL/GenBank/DDBJ whole genome shotgun (WGS) entry which is preliminary data.</text>
</comment>
<dbReference type="Gene3D" id="1.10.260.40">
    <property type="entry name" value="lambda repressor-like DNA-binding domains"/>
    <property type="match status" value="1"/>
</dbReference>
<reference evidence="1" key="1">
    <citation type="journal article" date="2014" name="Int. J. Syst. Evol. Microbiol.">
        <title>Complete genome sequence of Corynebacterium casei LMG S-19264T (=DSM 44701T), isolated from a smear-ripened cheese.</title>
        <authorList>
            <consortium name="US DOE Joint Genome Institute (JGI-PGF)"/>
            <person name="Walter F."/>
            <person name="Albersmeier A."/>
            <person name="Kalinowski J."/>
            <person name="Ruckert C."/>
        </authorList>
    </citation>
    <scope>NUCLEOTIDE SEQUENCE</scope>
    <source>
        <strain evidence="1">KCTC 32501</strain>
    </source>
</reference>
<evidence type="ECO:0000313" key="2">
    <source>
        <dbReference type="Proteomes" id="UP000614287"/>
    </source>
</evidence>
<dbReference type="RefSeq" id="WP_189493917.1">
    <property type="nucleotide sequence ID" value="NZ_BMZG01000017.1"/>
</dbReference>
<proteinExistence type="predicted"/>
<dbReference type="InterPro" id="IPR010982">
    <property type="entry name" value="Lambda_DNA-bd_dom_sf"/>
</dbReference>
<reference evidence="1" key="2">
    <citation type="submission" date="2020-09" db="EMBL/GenBank/DDBJ databases">
        <authorList>
            <person name="Sun Q."/>
            <person name="Kim S."/>
        </authorList>
    </citation>
    <scope>NUCLEOTIDE SEQUENCE</scope>
    <source>
        <strain evidence="1">KCTC 32501</strain>
    </source>
</reference>
<dbReference type="NCBIfam" id="TIGR04111">
    <property type="entry name" value="BcepMu_gp16"/>
    <property type="match status" value="1"/>
</dbReference>
<keyword evidence="1" id="KW-0238">DNA-binding</keyword>
<dbReference type="Proteomes" id="UP000614287">
    <property type="component" value="Unassembled WGS sequence"/>
</dbReference>
<evidence type="ECO:0000313" key="1">
    <source>
        <dbReference type="EMBL" id="GHA79809.1"/>
    </source>
</evidence>
<dbReference type="AlphaFoldDB" id="A0A8J3CJC8"/>
<sequence length="62" mass="6989">MTADEIKAKFKAEGKTFTEWAADNGYRRNAVYRVINGFDKAQYGQAHEIAVKLGLKANPEKQ</sequence>